<gene>
    <name evidence="1" type="ORF">ODALV1_LOCUS26864</name>
</gene>
<sequence length="132" mass="14440">MPEVCDDVIDGSQNSTTATFDVQNSSIAETTTSTTTDASHKNQIMISLPLIEPDTLHLPKINLDANPGPVSPVPDTLSFNADIEVAKHTNIIADDDSNYKYINEISELYDSWNSTPLDSDLFPDLAVQRSIM</sequence>
<name>A0ABP1RW17_9HEXA</name>
<protein>
    <submittedName>
        <fullName evidence="1">Uncharacterized protein</fullName>
    </submittedName>
</protein>
<dbReference type="EMBL" id="CAXLJM020000117">
    <property type="protein sequence ID" value="CAL8137318.1"/>
    <property type="molecule type" value="Genomic_DNA"/>
</dbReference>
<organism evidence="1 2">
    <name type="scientific">Orchesella dallaii</name>
    <dbReference type="NCBI Taxonomy" id="48710"/>
    <lineage>
        <taxon>Eukaryota</taxon>
        <taxon>Metazoa</taxon>
        <taxon>Ecdysozoa</taxon>
        <taxon>Arthropoda</taxon>
        <taxon>Hexapoda</taxon>
        <taxon>Collembola</taxon>
        <taxon>Entomobryomorpha</taxon>
        <taxon>Entomobryoidea</taxon>
        <taxon>Orchesellidae</taxon>
        <taxon>Orchesellinae</taxon>
        <taxon>Orchesella</taxon>
    </lineage>
</organism>
<dbReference type="Proteomes" id="UP001642540">
    <property type="component" value="Unassembled WGS sequence"/>
</dbReference>
<evidence type="ECO:0000313" key="1">
    <source>
        <dbReference type="EMBL" id="CAL8137318.1"/>
    </source>
</evidence>
<comment type="caution">
    <text evidence="1">The sequence shown here is derived from an EMBL/GenBank/DDBJ whole genome shotgun (WGS) entry which is preliminary data.</text>
</comment>
<proteinExistence type="predicted"/>
<reference evidence="1 2" key="1">
    <citation type="submission" date="2024-08" db="EMBL/GenBank/DDBJ databases">
        <authorList>
            <person name="Cucini C."/>
            <person name="Frati F."/>
        </authorList>
    </citation>
    <scope>NUCLEOTIDE SEQUENCE [LARGE SCALE GENOMIC DNA]</scope>
</reference>
<evidence type="ECO:0000313" key="2">
    <source>
        <dbReference type="Proteomes" id="UP001642540"/>
    </source>
</evidence>
<keyword evidence="2" id="KW-1185">Reference proteome</keyword>
<accession>A0ABP1RW17</accession>